<dbReference type="Gene3D" id="1.10.600.10">
    <property type="entry name" value="Farnesyl Diphosphate Synthase"/>
    <property type="match status" value="1"/>
</dbReference>
<protein>
    <submittedName>
        <fullName evidence="7">Octaprenyl-diphosphate synthase</fullName>
        <ecNumber evidence="7">2.5.1.90</ecNumber>
    </submittedName>
</protein>
<name>K1LL00_CECL9</name>
<dbReference type="InterPro" id="IPR000092">
    <property type="entry name" value="Polyprenyl_synt"/>
</dbReference>
<dbReference type="GO" id="GO:0046872">
    <property type="term" value="F:metal ion binding"/>
    <property type="evidence" value="ECO:0007669"/>
    <property type="project" value="UniProtKB-KW"/>
</dbReference>
<dbReference type="InterPro" id="IPR033749">
    <property type="entry name" value="Polyprenyl_synt_CS"/>
</dbReference>
<dbReference type="GO" id="GO:0008299">
    <property type="term" value="P:isoprenoid biosynthetic process"/>
    <property type="evidence" value="ECO:0007669"/>
    <property type="project" value="InterPro"/>
</dbReference>
<accession>K1LL00</accession>
<dbReference type="CDD" id="cd00685">
    <property type="entry name" value="Trans_IPPS_HT"/>
    <property type="match status" value="1"/>
</dbReference>
<dbReference type="PANTHER" id="PTHR12001">
    <property type="entry name" value="GERANYLGERANYL PYROPHOSPHATE SYNTHASE"/>
    <property type="match status" value="1"/>
</dbReference>
<dbReference type="PROSITE" id="PS00723">
    <property type="entry name" value="POLYPRENYL_SYNTHASE_1"/>
    <property type="match status" value="1"/>
</dbReference>
<dbReference type="EMBL" id="AMGM01000003">
    <property type="protein sequence ID" value="EKB51078.1"/>
    <property type="molecule type" value="Genomic_DNA"/>
</dbReference>
<comment type="cofactor">
    <cofactor evidence="1">
        <name>Mg(2+)</name>
        <dbReference type="ChEBI" id="CHEBI:18420"/>
    </cofactor>
</comment>
<keyword evidence="5" id="KW-0460">Magnesium</keyword>
<evidence type="ECO:0000256" key="3">
    <source>
        <dbReference type="ARBA" id="ARBA00022679"/>
    </source>
</evidence>
<dbReference type="SFLD" id="SFLDS00005">
    <property type="entry name" value="Isoprenoid_Synthase_Type_I"/>
    <property type="match status" value="1"/>
</dbReference>
<comment type="similarity">
    <text evidence="2 6">Belongs to the FPP/GGPP synthase family.</text>
</comment>
<dbReference type="EC" id="2.5.1.90" evidence="7"/>
<evidence type="ECO:0000256" key="4">
    <source>
        <dbReference type="ARBA" id="ARBA00022723"/>
    </source>
</evidence>
<keyword evidence="4" id="KW-0479">Metal-binding</keyword>
<dbReference type="PATRIC" id="fig|1225176.3.peg.391"/>
<evidence type="ECO:0000313" key="8">
    <source>
        <dbReference type="Proteomes" id="UP000004478"/>
    </source>
</evidence>
<evidence type="ECO:0000256" key="2">
    <source>
        <dbReference type="ARBA" id="ARBA00006706"/>
    </source>
</evidence>
<evidence type="ECO:0000256" key="6">
    <source>
        <dbReference type="RuleBase" id="RU004466"/>
    </source>
</evidence>
<dbReference type="Pfam" id="PF00348">
    <property type="entry name" value="polyprenyl_synt"/>
    <property type="match status" value="1"/>
</dbReference>
<reference evidence="7 8" key="1">
    <citation type="journal article" date="2012" name="J. Bacteriol.">
        <title>Draft Genome Sequence of Cecembia lonarensis Strain LW9T, Isolated from Lonar Lake, a Haloalkaline Lake in India.</title>
        <authorList>
            <person name="Shivaji S."/>
            <person name="Ara S."/>
            <person name="Singh A."/>
            <person name="Pinnaka A.K."/>
        </authorList>
    </citation>
    <scope>NUCLEOTIDE SEQUENCE [LARGE SCALE GENOMIC DNA]</scope>
    <source>
        <strain evidence="7 8">LW9</strain>
    </source>
</reference>
<dbReference type="AlphaFoldDB" id="K1LL00"/>
<dbReference type="InterPro" id="IPR008949">
    <property type="entry name" value="Isoprenoid_synthase_dom_sf"/>
</dbReference>
<keyword evidence="3 6" id="KW-0808">Transferase</keyword>
<dbReference type="PANTHER" id="PTHR12001:SF69">
    <property type="entry name" value="ALL TRANS-POLYPRENYL-DIPHOSPHATE SYNTHASE PDSS1"/>
    <property type="match status" value="1"/>
</dbReference>
<comment type="caution">
    <text evidence="7">The sequence shown here is derived from an EMBL/GenBank/DDBJ whole genome shotgun (WGS) entry which is preliminary data.</text>
</comment>
<evidence type="ECO:0000256" key="1">
    <source>
        <dbReference type="ARBA" id="ARBA00001946"/>
    </source>
</evidence>
<gene>
    <name evidence="7" type="primary">ispB</name>
    <name evidence="7" type="ORF">B879_00369</name>
</gene>
<dbReference type="SUPFAM" id="SSF48576">
    <property type="entry name" value="Terpenoid synthases"/>
    <property type="match status" value="1"/>
</dbReference>
<dbReference type="Proteomes" id="UP000004478">
    <property type="component" value="Unassembled WGS sequence"/>
</dbReference>
<keyword evidence="8" id="KW-1185">Reference proteome</keyword>
<evidence type="ECO:0000313" key="7">
    <source>
        <dbReference type="EMBL" id="EKB51078.1"/>
    </source>
</evidence>
<dbReference type="PROSITE" id="PS00444">
    <property type="entry name" value="POLYPRENYL_SYNTHASE_2"/>
    <property type="match status" value="1"/>
</dbReference>
<evidence type="ECO:0000256" key="5">
    <source>
        <dbReference type="ARBA" id="ARBA00022842"/>
    </source>
</evidence>
<dbReference type="GO" id="GO:0106350">
    <property type="term" value="F:all-trans-octaprenyl-diphosphate synthase activity"/>
    <property type="evidence" value="ECO:0007669"/>
    <property type="project" value="UniProtKB-EC"/>
</dbReference>
<organism evidence="7 8">
    <name type="scientific">Cecembia lonarensis (strain CCUG 58316 / KCTC 22772 / LW9)</name>
    <dbReference type="NCBI Taxonomy" id="1225176"/>
    <lineage>
        <taxon>Bacteria</taxon>
        <taxon>Pseudomonadati</taxon>
        <taxon>Bacteroidota</taxon>
        <taxon>Cytophagia</taxon>
        <taxon>Cytophagales</taxon>
        <taxon>Cyclobacteriaceae</taxon>
        <taxon>Cecembia</taxon>
    </lineage>
</organism>
<proteinExistence type="inferred from homology"/>
<sequence>MCVNTGFMYELIDARVLSTPNSIVLLYPNSFMKPDLKQIQSPIATEMEEFEKKFRDFMKSKVKLLDHITNYIVRRKGKQMRPMFVFLTAGVSGGITESSYRGAALIELLHTATLVHDDVVDDANYRRGFFSVNALWKNKIAVLVGDYLLSRGLLLSVDNGDFDLLRIVSHAVREMSEGELLQIAKARKLDITEEVYYKIIRQKTASLIASCCAVGASTSGAGTDLIEKMRDFGEKVGMAFQIKDDLFDYGEDEIGKPLGIDIKEKKMTLPLIYALNNASWLEKKKIIYLIRNKNEDKKAVNEVIDFVKKSGGLEYATEVMNRYFEEALDLLKSFPESAYKSSLEGLVRYTIERKK</sequence>